<sequence length="44" mass="4673">MTTDLSAYADLSEADQVILGLAARFWLPGSFAFRAEALDGLTPA</sequence>
<accession>A0ABP9LNK3</accession>
<evidence type="ECO:0000313" key="2">
    <source>
        <dbReference type="Proteomes" id="UP001499910"/>
    </source>
</evidence>
<reference evidence="2" key="1">
    <citation type="journal article" date="2019" name="Int. J. Syst. Evol. Microbiol.">
        <title>The Global Catalogue of Microorganisms (GCM) 10K type strain sequencing project: providing services to taxonomists for standard genome sequencing and annotation.</title>
        <authorList>
            <consortium name="The Broad Institute Genomics Platform"/>
            <consortium name="The Broad Institute Genome Sequencing Center for Infectious Disease"/>
            <person name="Wu L."/>
            <person name="Ma J."/>
        </authorList>
    </citation>
    <scope>NUCLEOTIDE SEQUENCE [LARGE SCALE GENOMIC DNA]</scope>
    <source>
        <strain evidence="2">JCM 18015</strain>
    </source>
</reference>
<dbReference type="RefSeq" id="WP_259553439.1">
    <property type="nucleotide sequence ID" value="NZ_BAABHW010000006.1"/>
</dbReference>
<organism evidence="1 2">
    <name type="scientific">[Roseibacterium] beibuensis</name>
    <dbReference type="NCBI Taxonomy" id="1193142"/>
    <lineage>
        <taxon>Bacteria</taxon>
        <taxon>Pseudomonadati</taxon>
        <taxon>Pseudomonadota</taxon>
        <taxon>Alphaproteobacteria</taxon>
        <taxon>Rhodobacterales</taxon>
        <taxon>Roseobacteraceae</taxon>
        <taxon>Roseicyclus</taxon>
    </lineage>
</organism>
<dbReference type="EMBL" id="BAABHW010000006">
    <property type="protein sequence ID" value="GAA5079826.1"/>
    <property type="molecule type" value="Genomic_DNA"/>
</dbReference>
<dbReference type="Proteomes" id="UP001499910">
    <property type="component" value="Unassembled WGS sequence"/>
</dbReference>
<name>A0ABP9LNK3_9RHOB</name>
<comment type="caution">
    <text evidence="1">The sequence shown here is derived from an EMBL/GenBank/DDBJ whole genome shotgun (WGS) entry which is preliminary data.</text>
</comment>
<gene>
    <name evidence="1" type="ORF">GCM10023209_32490</name>
</gene>
<keyword evidence="2" id="KW-1185">Reference proteome</keyword>
<proteinExistence type="predicted"/>
<protein>
    <submittedName>
        <fullName evidence="1">Uncharacterized protein</fullName>
    </submittedName>
</protein>
<evidence type="ECO:0000313" key="1">
    <source>
        <dbReference type="EMBL" id="GAA5079826.1"/>
    </source>
</evidence>